<feature type="signal peptide" evidence="2">
    <location>
        <begin position="1"/>
        <end position="35"/>
    </location>
</feature>
<dbReference type="PANTHER" id="PTHR31126">
    <property type="entry name" value="TYROSINE-PROTEIN PHOSPHATASE"/>
    <property type="match status" value="1"/>
</dbReference>
<dbReference type="Gene3D" id="3.90.190.10">
    <property type="entry name" value="Protein tyrosine phosphatase superfamily"/>
    <property type="match status" value="1"/>
</dbReference>
<feature type="chain" id="PRO_5024961101" evidence="2">
    <location>
        <begin position="36"/>
        <end position="298"/>
    </location>
</feature>
<proteinExistence type="inferred from homology"/>
<sequence>MTTRHRHASTPLVASALALMAALGTIGLSSTSASAADSSSLQPAFAATDHPVTDVPGLVNARELGSFVTADGRSVASSKLIRSESLDKITPAGASTLAKKYHVELVIDLRTPAQIAAKPDVPVPGAKVVNVSVLGADADYSDDTVMYHDLADKGYVSASTPGPTIKAYAKVLHLLAKQRHGTVLIHCSHGMDRTGTVVDLLDHVLGVSRSDTLHDYLLSNTQLGVTWATPELLQGTFETDVANTYAGLDSYISKTLKVSHHDLAELRTTYLVAKAAPGDPCHHGKGKGHGAGPAGHAI</sequence>
<dbReference type="OrthoDB" id="1188001at2"/>
<comment type="caution">
    <text evidence="4">The sequence shown here is derived from an EMBL/GenBank/DDBJ whole genome shotgun (WGS) entry which is preliminary data.</text>
</comment>
<dbReference type="AlphaFoldDB" id="A0A641AP26"/>
<gene>
    <name evidence="4" type="ORF">ESP62_001085</name>
</gene>
<evidence type="ECO:0000313" key="4">
    <source>
        <dbReference type="EMBL" id="KAA1379840.1"/>
    </source>
</evidence>
<evidence type="ECO:0000259" key="3">
    <source>
        <dbReference type="PROSITE" id="PS50056"/>
    </source>
</evidence>
<dbReference type="PROSITE" id="PS50056">
    <property type="entry name" value="TYR_PHOSPHATASE_2"/>
    <property type="match status" value="1"/>
</dbReference>
<organism evidence="4 5">
    <name type="scientific">Aeromicrobium fastidiosum</name>
    <dbReference type="NCBI Taxonomy" id="52699"/>
    <lineage>
        <taxon>Bacteria</taxon>
        <taxon>Bacillati</taxon>
        <taxon>Actinomycetota</taxon>
        <taxon>Actinomycetes</taxon>
        <taxon>Propionibacteriales</taxon>
        <taxon>Nocardioidaceae</taxon>
        <taxon>Aeromicrobium</taxon>
    </lineage>
</organism>
<dbReference type="InterPro" id="IPR016130">
    <property type="entry name" value="Tyr_Pase_AS"/>
</dbReference>
<dbReference type="Proteomes" id="UP001515100">
    <property type="component" value="Unassembled WGS sequence"/>
</dbReference>
<keyword evidence="2" id="KW-0732">Signal</keyword>
<dbReference type="PANTHER" id="PTHR31126:SF1">
    <property type="entry name" value="TYROSINE SPECIFIC PROTEIN PHOSPHATASES DOMAIN-CONTAINING PROTEIN"/>
    <property type="match status" value="1"/>
</dbReference>
<dbReference type="SUPFAM" id="SSF52799">
    <property type="entry name" value="(Phosphotyrosine protein) phosphatases II"/>
    <property type="match status" value="1"/>
</dbReference>
<dbReference type="PROSITE" id="PS00383">
    <property type="entry name" value="TYR_PHOSPHATASE_1"/>
    <property type="match status" value="1"/>
</dbReference>
<comment type="similarity">
    <text evidence="1">Belongs to the protein-tyrosine phosphatase family.</text>
</comment>
<protein>
    <submittedName>
        <fullName evidence="4">Tyrosine-protein phosphatase</fullName>
    </submittedName>
</protein>
<reference evidence="4" key="1">
    <citation type="submission" date="2019-09" db="EMBL/GenBank/DDBJ databases">
        <authorList>
            <person name="Li J."/>
        </authorList>
    </citation>
    <scope>NUCLEOTIDE SEQUENCE [LARGE SCALE GENOMIC DNA]</scope>
    <source>
        <strain evidence="4">NRBC 14897</strain>
    </source>
</reference>
<feature type="domain" description="Tyrosine specific protein phosphatases" evidence="3">
    <location>
        <begin position="166"/>
        <end position="198"/>
    </location>
</feature>
<keyword evidence="5" id="KW-1185">Reference proteome</keyword>
<dbReference type="InterPro" id="IPR029021">
    <property type="entry name" value="Prot-tyrosine_phosphatase-like"/>
</dbReference>
<name>A0A641AP26_9ACTN</name>
<evidence type="ECO:0000256" key="2">
    <source>
        <dbReference type="SAM" id="SignalP"/>
    </source>
</evidence>
<dbReference type="Pfam" id="PF13350">
    <property type="entry name" value="Y_phosphatase3"/>
    <property type="match status" value="1"/>
</dbReference>
<evidence type="ECO:0000256" key="1">
    <source>
        <dbReference type="ARBA" id="ARBA00009580"/>
    </source>
</evidence>
<evidence type="ECO:0000313" key="5">
    <source>
        <dbReference type="Proteomes" id="UP001515100"/>
    </source>
</evidence>
<dbReference type="EMBL" id="SDPP02000001">
    <property type="protein sequence ID" value="KAA1379840.1"/>
    <property type="molecule type" value="Genomic_DNA"/>
</dbReference>
<dbReference type="InterPro" id="IPR026893">
    <property type="entry name" value="Tyr/Ser_Pase_IphP-type"/>
</dbReference>
<dbReference type="InterPro" id="IPR000387">
    <property type="entry name" value="Tyr_Pase_dom"/>
</dbReference>
<dbReference type="RefSeq" id="WP_129179738.1">
    <property type="nucleotide sequence ID" value="NZ_JAGIOG010000001.1"/>
</dbReference>
<accession>A0A641AP26</accession>
<dbReference type="GO" id="GO:0004721">
    <property type="term" value="F:phosphoprotein phosphatase activity"/>
    <property type="evidence" value="ECO:0007669"/>
    <property type="project" value="InterPro"/>
</dbReference>